<name>A0AAN6ZI74_9PEZI</name>
<feature type="compositionally biased region" description="Polar residues" evidence="1">
    <location>
        <begin position="1"/>
        <end position="11"/>
    </location>
</feature>
<feature type="region of interest" description="Disordered" evidence="1">
    <location>
        <begin position="1"/>
        <end position="20"/>
    </location>
</feature>
<dbReference type="AlphaFoldDB" id="A0AAN6ZI74"/>
<gene>
    <name evidence="2" type="ORF">BT67DRAFT_23442</name>
</gene>
<dbReference type="EMBL" id="MU853401">
    <property type="protein sequence ID" value="KAK4138818.1"/>
    <property type="molecule type" value="Genomic_DNA"/>
</dbReference>
<evidence type="ECO:0000313" key="3">
    <source>
        <dbReference type="Proteomes" id="UP001304895"/>
    </source>
</evidence>
<reference evidence="2" key="1">
    <citation type="journal article" date="2023" name="Mol. Phylogenet. Evol.">
        <title>Genome-scale phylogeny and comparative genomics of the fungal order Sordariales.</title>
        <authorList>
            <person name="Hensen N."/>
            <person name="Bonometti L."/>
            <person name="Westerberg I."/>
            <person name="Brannstrom I.O."/>
            <person name="Guillou S."/>
            <person name="Cros-Aarteil S."/>
            <person name="Calhoun S."/>
            <person name="Haridas S."/>
            <person name="Kuo A."/>
            <person name="Mondo S."/>
            <person name="Pangilinan J."/>
            <person name="Riley R."/>
            <person name="LaButti K."/>
            <person name="Andreopoulos B."/>
            <person name="Lipzen A."/>
            <person name="Chen C."/>
            <person name="Yan M."/>
            <person name="Daum C."/>
            <person name="Ng V."/>
            <person name="Clum A."/>
            <person name="Steindorff A."/>
            <person name="Ohm R.A."/>
            <person name="Martin F."/>
            <person name="Silar P."/>
            <person name="Natvig D.O."/>
            <person name="Lalanne C."/>
            <person name="Gautier V."/>
            <person name="Ament-Velasquez S.L."/>
            <person name="Kruys A."/>
            <person name="Hutchinson M.I."/>
            <person name="Powell A.J."/>
            <person name="Barry K."/>
            <person name="Miller A.N."/>
            <person name="Grigoriev I.V."/>
            <person name="Debuchy R."/>
            <person name="Gladieux P."/>
            <person name="Hiltunen Thoren M."/>
            <person name="Johannesson H."/>
        </authorList>
    </citation>
    <scope>NUCLEOTIDE SEQUENCE</scope>
    <source>
        <strain evidence="2">CBS 123565</strain>
    </source>
</reference>
<accession>A0AAN6ZI74</accession>
<organism evidence="2 3">
    <name type="scientific">Trichocladium antarcticum</name>
    <dbReference type="NCBI Taxonomy" id="1450529"/>
    <lineage>
        <taxon>Eukaryota</taxon>
        <taxon>Fungi</taxon>
        <taxon>Dikarya</taxon>
        <taxon>Ascomycota</taxon>
        <taxon>Pezizomycotina</taxon>
        <taxon>Sordariomycetes</taxon>
        <taxon>Sordariomycetidae</taxon>
        <taxon>Sordariales</taxon>
        <taxon>Chaetomiaceae</taxon>
        <taxon>Trichocladium</taxon>
    </lineage>
</organism>
<proteinExistence type="predicted"/>
<protein>
    <submittedName>
        <fullName evidence="2">Uncharacterized protein</fullName>
    </submittedName>
</protein>
<evidence type="ECO:0000256" key="1">
    <source>
        <dbReference type="SAM" id="MobiDB-lite"/>
    </source>
</evidence>
<comment type="caution">
    <text evidence="2">The sequence shown here is derived from an EMBL/GenBank/DDBJ whole genome shotgun (WGS) entry which is preliminary data.</text>
</comment>
<sequence length="188" mass="20305">MESALVNSSASPDRDCSPDATRCSNARVGPTGRSCGLQQHNPVRMVVIYVGRNLGREYSSETRVPRIRRVAWCITALSGLSLHDSLSAPGSRLQHMDILASSVERRVSVFCVIQAPPPPAQVWRVSRLPRPIMARSPPIRRPVTETARGSATRHGPISAVVSRRLAVSPPTGRWAVFAKSCGHVGSAP</sequence>
<evidence type="ECO:0000313" key="2">
    <source>
        <dbReference type="EMBL" id="KAK4138818.1"/>
    </source>
</evidence>
<dbReference type="Proteomes" id="UP001304895">
    <property type="component" value="Unassembled WGS sequence"/>
</dbReference>
<reference evidence="2" key="2">
    <citation type="submission" date="2023-05" db="EMBL/GenBank/DDBJ databases">
        <authorList>
            <consortium name="Lawrence Berkeley National Laboratory"/>
            <person name="Steindorff A."/>
            <person name="Hensen N."/>
            <person name="Bonometti L."/>
            <person name="Westerberg I."/>
            <person name="Brannstrom I.O."/>
            <person name="Guillou S."/>
            <person name="Cros-Aarteil S."/>
            <person name="Calhoun S."/>
            <person name="Haridas S."/>
            <person name="Kuo A."/>
            <person name="Mondo S."/>
            <person name="Pangilinan J."/>
            <person name="Riley R."/>
            <person name="Labutti K."/>
            <person name="Andreopoulos B."/>
            <person name="Lipzen A."/>
            <person name="Chen C."/>
            <person name="Yanf M."/>
            <person name="Daum C."/>
            <person name="Ng V."/>
            <person name="Clum A."/>
            <person name="Ohm R."/>
            <person name="Martin F."/>
            <person name="Silar P."/>
            <person name="Natvig D."/>
            <person name="Lalanne C."/>
            <person name="Gautier V."/>
            <person name="Ament-Velasquez S.L."/>
            <person name="Kruys A."/>
            <person name="Hutchinson M.I."/>
            <person name="Powell A.J."/>
            <person name="Barry K."/>
            <person name="Miller A.N."/>
            <person name="Grigoriev I.V."/>
            <person name="Debuchy R."/>
            <person name="Gladieux P."/>
            <person name="Thoren M.H."/>
            <person name="Johannesson H."/>
        </authorList>
    </citation>
    <scope>NUCLEOTIDE SEQUENCE</scope>
    <source>
        <strain evidence="2">CBS 123565</strain>
    </source>
</reference>
<keyword evidence="3" id="KW-1185">Reference proteome</keyword>